<protein>
    <recommendedName>
        <fullName evidence="4">BTB domain-containing protein</fullName>
    </recommendedName>
</protein>
<feature type="region of interest" description="Disordered" evidence="3">
    <location>
        <begin position="294"/>
        <end position="331"/>
    </location>
</feature>
<accession>A0A7R9EAI7</accession>
<gene>
    <name evidence="5" type="ORF">TMSB3V08_LOCUS6191</name>
</gene>
<dbReference type="SMART" id="SM00225">
    <property type="entry name" value="BTB"/>
    <property type="match status" value="1"/>
</dbReference>
<evidence type="ECO:0000313" key="5">
    <source>
        <dbReference type="EMBL" id="CAD7429413.1"/>
    </source>
</evidence>
<dbReference type="InterPro" id="IPR051095">
    <property type="entry name" value="Dros_DevTransReg"/>
</dbReference>
<dbReference type="Gene3D" id="3.30.710.10">
    <property type="entry name" value="Potassium Channel Kv1.1, Chain A"/>
    <property type="match status" value="1"/>
</dbReference>
<keyword evidence="2" id="KW-0539">Nucleus</keyword>
<feature type="domain" description="BTB" evidence="4">
    <location>
        <begin position="78"/>
        <end position="144"/>
    </location>
</feature>
<feature type="region of interest" description="Disordered" evidence="3">
    <location>
        <begin position="164"/>
        <end position="224"/>
    </location>
</feature>
<organism evidence="5">
    <name type="scientific">Timema monikensis</name>
    <dbReference type="NCBI Taxonomy" id="170555"/>
    <lineage>
        <taxon>Eukaryota</taxon>
        <taxon>Metazoa</taxon>
        <taxon>Ecdysozoa</taxon>
        <taxon>Arthropoda</taxon>
        <taxon>Hexapoda</taxon>
        <taxon>Insecta</taxon>
        <taxon>Pterygota</taxon>
        <taxon>Neoptera</taxon>
        <taxon>Polyneoptera</taxon>
        <taxon>Phasmatodea</taxon>
        <taxon>Timematodea</taxon>
        <taxon>Timematoidea</taxon>
        <taxon>Timematidae</taxon>
        <taxon>Timema</taxon>
    </lineage>
</organism>
<evidence type="ECO:0000259" key="4">
    <source>
        <dbReference type="PROSITE" id="PS50097"/>
    </source>
</evidence>
<dbReference type="InterPro" id="IPR000210">
    <property type="entry name" value="BTB/POZ_dom"/>
</dbReference>
<feature type="compositionally biased region" description="Low complexity" evidence="3">
    <location>
        <begin position="204"/>
        <end position="216"/>
    </location>
</feature>
<dbReference type="PROSITE" id="PS50097">
    <property type="entry name" value="BTB"/>
    <property type="match status" value="1"/>
</dbReference>
<comment type="subcellular location">
    <subcellularLocation>
        <location evidence="1">Nucleus</location>
    </subcellularLocation>
</comment>
<reference evidence="5" key="1">
    <citation type="submission" date="2020-11" db="EMBL/GenBank/DDBJ databases">
        <authorList>
            <person name="Tran Van P."/>
        </authorList>
    </citation>
    <scope>NUCLEOTIDE SEQUENCE</scope>
</reference>
<dbReference type="PANTHER" id="PTHR23110:SF82">
    <property type="entry name" value="PROTEIN TRAMTRACK, ALPHA ISOFORM"/>
    <property type="match status" value="1"/>
</dbReference>
<dbReference type="GO" id="GO:0006357">
    <property type="term" value="P:regulation of transcription by RNA polymerase II"/>
    <property type="evidence" value="ECO:0007669"/>
    <property type="project" value="TreeGrafter"/>
</dbReference>
<dbReference type="AlphaFoldDB" id="A0A7R9EAI7"/>
<name>A0A7R9EAI7_9NEOP</name>
<evidence type="ECO:0000256" key="2">
    <source>
        <dbReference type="ARBA" id="ARBA00023242"/>
    </source>
</evidence>
<dbReference type="Pfam" id="PF00651">
    <property type="entry name" value="BTB"/>
    <property type="match status" value="1"/>
</dbReference>
<dbReference type="CDD" id="cd18315">
    <property type="entry name" value="BTB_POZ_BAB-like"/>
    <property type="match status" value="1"/>
</dbReference>
<dbReference type="PANTHER" id="PTHR23110">
    <property type="entry name" value="BTB DOMAIN TRANSCRIPTION FACTOR"/>
    <property type="match status" value="1"/>
</dbReference>
<evidence type="ECO:0000256" key="3">
    <source>
        <dbReference type="SAM" id="MobiDB-lite"/>
    </source>
</evidence>
<dbReference type="InterPro" id="IPR011333">
    <property type="entry name" value="SKP1/BTB/POZ_sf"/>
</dbReference>
<dbReference type="SUPFAM" id="SSF54695">
    <property type="entry name" value="POZ domain"/>
    <property type="match status" value="1"/>
</dbReference>
<evidence type="ECO:0000256" key="1">
    <source>
        <dbReference type="ARBA" id="ARBA00004123"/>
    </source>
</evidence>
<dbReference type="EMBL" id="OB794067">
    <property type="protein sequence ID" value="CAD7429413.1"/>
    <property type="molecule type" value="Genomic_DNA"/>
</dbReference>
<sequence>MYRKWRCHSIFVSGVVVWFCERSPDVSLSRRPDSLASHSDLEEHIMGTTSQQYCLRWNNHRSNLLTVFDELLRNEAFTDVTLACEGSVSVKCHKMVLAACSSYFQALFTELPCRHPVVVLKDVKYSEMKAILEYMYRGEVNVAQDQLAALLKVAQALKVKGLVEERGPATSTPRAEGEANPTPGEEGPRSPPNIATSVAPLPHSSSGNTSPPQSSGMPHYDKNPPYNLYGKSPVGRMSLPMWAVPGLPFPHHPSPVPAAPGMCYEASSADMSPLKRKKLQSLLMSRDTPILRTVLGQGQPDSSQQPMALVSQPDSHDRPTQYNGSAQDMDKVSSQRKLDVSTGLNQSLKVETSLEEARSPYTDISGVDEETNDKVRNSSWKTKMELYTYLEGEGIRGTTPQADGTRIHLSSPFSKPTWARLAKLVWNVTGTD</sequence>
<dbReference type="GO" id="GO:0005634">
    <property type="term" value="C:nucleus"/>
    <property type="evidence" value="ECO:0007669"/>
    <property type="project" value="UniProtKB-SubCell"/>
</dbReference>
<proteinExistence type="predicted"/>